<evidence type="ECO:0000256" key="3">
    <source>
        <dbReference type="ARBA" id="ARBA00022598"/>
    </source>
</evidence>
<dbReference type="EMBL" id="CP016786">
    <property type="protein sequence ID" value="ASW42245.1"/>
    <property type="molecule type" value="Genomic_DNA"/>
</dbReference>
<dbReference type="RefSeq" id="WP_119864374.1">
    <property type="nucleotide sequence ID" value="NZ_CP016786.1"/>
</dbReference>
<dbReference type="OrthoDB" id="9804078at2"/>
<comment type="function">
    <text evidence="7 10">Allows the formation of correctly charged Asn-tRNA(Asn) or Gln-tRNA(Gln) through the transamidation of misacylated Asp-tRNA(Asn) or Glu-tRNA(Gln) in organisms which lack either or both of asparaginyl-tRNA or glutaminyl-tRNA synthetases. The reaction takes place in the presence of glutamine and ATP through an activated phospho-Asp-tRNA(Asn) or phospho-Glu-tRNA(Gln).</text>
</comment>
<keyword evidence="6 10" id="KW-0648">Protein biosynthesis</keyword>
<keyword evidence="4 10" id="KW-0547">Nucleotide-binding</keyword>
<evidence type="ECO:0000256" key="4">
    <source>
        <dbReference type="ARBA" id="ARBA00022741"/>
    </source>
</evidence>
<keyword evidence="3 10" id="KW-0436">Ligase</keyword>
<protein>
    <recommendedName>
        <fullName evidence="10">Aspartyl/glutamyl-tRNA(Asn/Gln) amidotransferase subunit B</fullName>
        <shortName evidence="10">Asp/Glu-ADT subunit B</shortName>
        <ecNumber evidence="10">6.3.5.-</ecNumber>
    </recommendedName>
</protein>
<dbReference type="AlphaFoldDB" id="A0A343J9N7"/>
<dbReference type="InterPro" id="IPR014746">
    <property type="entry name" value="Gln_synth/guanido_kin_cat_dom"/>
</dbReference>
<evidence type="ECO:0000256" key="6">
    <source>
        <dbReference type="ARBA" id="ARBA00022917"/>
    </source>
</evidence>
<accession>A0A343J9N7</accession>
<evidence type="ECO:0000313" key="12">
    <source>
        <dbReference type="EMBL" id="ASW42245.1"/>
    </source>
</evidence>
<dbReference type="Gene3D" id="1.10.10.410">
    <property type="match status" value="1"/>
</dbReference>
<dbReference type="GO" id="GO:0050566">
    <property type="term" value="F:asparaginyl-tRNA synthase (glutamine-hydrolyzing) activity"/>
    <property type="evidence" value="ECO:0007669"/>
    <property type="project" value="RHEA"/>
</dbReference>
<dbReference type="HAMAP" id="MF_00121">
    <property type="entry name" value="GatB"/>
    <property type="match status" value="1"/>
</dbReference>
<evidence type="ECO:0000256" key="10">
    <source>
        <dbReference type="HAMAP-Rule" id="MF_00121"/>
    </source>
</evidence>
<dbReference type="InterPro" id="IPR018027">
    <property type="entry name" value="Asn/Gln_amidotransferase"/>
</dbReference>
<dbReference type="KEGG" id="cia:BEN51_01680"/>
<evidence type="ECO:0000256" key="9">
    <source>
        <dbReference type="ARBA" id="ARBA00047913"/>
    </source>
</evidence>
<dbReference type="FunFam" id="1.10.10.410:FF:000001">
    <property type="entry name" value="Aspartyl/glutamyl-tRNA(Asn/Gln) amidotransferase subunit B"/>
    <property type="match status" value="1"/>
</dbReference>
<dbReference type="GO" id="GO:0006412">
    <property type="term" value="P:translation"/>
    <property type="evidence" value="ECO:0007669"/>
    <property type="project" value="UniProtKB-UniRule"/>
</dbReference>
<dbReference type="InterPro" id="IPR023168">
    <property type="entry name" value="GatB_Yqey_C_2"/>
</dbReference>
<dbReference type="SMART" id="SM00845">
    <property type="entry name" value="GatB_Yqey"/>
    <property type="match status" value="1"/>
</dbReference>
<keyword evidence="13" id="KW-1185">Reference proteome</keyword>
<dbReference type="PROSITE" id="PS01234">
    <property type="entry name" value="GATB"/>
    <property type="match status" value="1"/>
</dbReference>
<comment type="subunit">
    <text evidence="2 10">Heterotrimer of A, B and C subunits.</text>
</comment>
<dbReference type="NCBIfam" id="NF004014">
    <property type="entry name" value="PRK05477.1-4"/>
    <property type="match status" value="1"/>
</dbReference>
<evidence type="ECO:0000256" key="5">
    <source>
        <dbReference type="ARBA" id="ARBA00022840"/>
    </source>
</evidence>
<name>A0A343J9N7_9CLOT</name>
<reference evidence="12 13" key="1">
    <citation type="submission" date="2016-08" db="EMBL/GenBank/DDBJ databases">
        <title>Complete Genome Sequence Of The Indigo Reducing Clostridium isatidis DSM15098.</title>
        <authorList>
            <person name="Little G.T."/>
            <person name="Minton N.P."/>
        </authorList>
    </citation>
    <scope>NUCLEOTIDE SEQUENCE [LARGE SCALE GENOMIC DNA]</scope>
    <source>
        <strain evidence="12 13">DSM 15098</strain>
    </source>
</reference>
<dbReference type="InterPro" id="IPR003789">
    <property type="entry name" value="Asn/Gln_tRNA_amidoTrase-B-like"/>
</dbReference>
<dbReference type="PANTHER" id="PTHR11659">
    <property type="entry name" value="GLUTAMYL-TRNA GLN AMIDOTRANSFERASE SUBUNIT B MITOCHONDRIAL AND PROKARYOTIC PET112-RELATED"/>
    <property type="match status" value="1"/>
</dbReference>
<dbReference type="InterPro" id="IPR004413">
    <property type="entry name" value="GatB"/>
</dbReference>
<dbReference type="NCBIfam" id="NF004012">
    <property type="entry name" value="PRK05477.1-2"/>
    <property type="match status" value="1"/>
</dbReference>
<evidence type="ECO:0000256" key="2">
    <source>
        <dbReference type="ARBA" id="ARBA00011123"/>
    </source>
</evidence>
<dbReference type="Pfam" id="PF02637">
    <property type="entry name" value="GatB_Yqey"/>
    <property type="match status" value="1"/>
</dbReference>
<dbReference type="Pfam" id="PF02934">
    <property type="entry name" value="GatB_N"/>
    <property type="match status" value="1"/>
</dbReference>
<evidence type="ECO:0000313" key="13">
    <source>
        <dbReference type="Proteomes" id="UP000264883"/>
    </source>
</evidence>
<evidence type="ECO:0000256" key="1">
    <source>
        <dbReference type="ARBA" id="ARBA00005306"/>
    </source>
</evidence>
<evidence type="ECO:0000256" key="7">
    <source>
        <dbReference type="ARBA" id="ARBA00024799"/>
    </source>
</evidence>
<evidence type="ECO:0000259" key="11">
    <source>
        <dbReference type="SMART" id="SM00845"/>
    </source>
</evidence>
<sequence length="479" mass="55097">MKYETIVGLEIHAELKTKTKIFCSCSTKFGSRPNENTCPVCLGLPGTLPVVNEEVINLAVKAGIALKCKINQISKMDRKNYFYPDLPKAYQISQFNLPICKDGYIEINSKEKIKKVRLNRIHIEEDAGKLIHSENEAYSLIDYNRAGIPLIEIVTEPDLRSAEEAVAFLKALKEILEYCDISDCKMEEGSLRCDVNISLREKGSSKLNTKVEIKNLNSFKELQRAIEQEEERQRKLYALGEGHKIIQETRRFDSSKGETVSMRTKEDINDYRYFKEPDLLPILIRNEIIEKAKESIPELPNEKRERFKNIYKLNEKEIEIIVGDRSLAKYYEELVNKGVNAKIASNWLLSDISRLINENKLTIDKFPVRPDRMSKLLKFVESGKINNSAAKEVLEEMVNNLSDENPEEIIKKRGLIQENSVEKIKPIVEKVLKENEKVVEEYKNGKKQVKGFLVGMIIKATEKKANPRVINEILDEILM</sequence>
<proteinExistence type="inferred from homology"/>
<comment type="catalytic activity">
    <reaction evidence="8 10">
        <text>L-aspartyl-tRNA(Asn) + L-glutamine + ATP + H2O = L-asparaginyl-tRNA(Asn) + L-glutamate + ADP + phosphate + 2 H(+)</text>
        <dbReference type="Rhea" id="RHEA:14513"/>
        <dbReference type="Rhea" id="RHEA-COMP:9674"/>
        <dbReference type="Rhea" id="RHEA-COMP:9677"/>
        <dbReference type="ChEBI" id="CHEBI:15377"/>
        <dbReference type="ChEBI" id="CHEBI:15378"/>
        <dbReference type="ChEBI" id="CHEBI:29985"/>
        <dbReference type="ChEBI" id="CHEBI:30616"/>
        <dbReference type="ChEBI" id="CHEBI:43474"/>
        <dbReference type="ChEBI" id="CHEBI:58359"/>
        <dbReference type="ChEBI" id="CHEBI:78515"/>
        <dbReference type="ChEBI" id="CHEBI:78516"/>
        <dbReference type="ChEBI" id="CHEBI:456216"/>
    </reaction>
</comment>
<dbReference type="NCBIfam" id="TIGR00133">
    <property type="entry name" value="gatB"/>
    <property type="match status" value="1"/>
</dbReference>
<evidence type="ECO:0000256" key="8">
    <source>
        <dbReference type="ARBA" id="ARBA00047380"/>
    </source>
</evidence>
<dbReference type="InterPro" id="IPR006075">
    <property type="entry name" value="Asn/Gln-tRNA_Trfase_suB/E_cat"/>
</dbReference>
<comment type="catalytic activity">
    <reaction evidence="9 10">
        <text>L-glutamyl-tRNA(Gln) + L-glutamine + ATP + H2O = L-glutaminyl-tRNA(Gln) + L-glutamate + ADP + phosphate + H(+)</text>
        <dbReference type="Rhea" id="RHEA:17521"/>
        <dbReference type="Rhea" id="RHEA-COMP:9681"/>
        <dbReference type="Rhea" id="RHEA-COMP:9684"/>
        <dbReference type="ChEBI" id="CHEBI:15377"/>
        <dbReference type="ChEBI" id="CHEBI:15378"/>
        <dbReference type="ChEBI" id="CHEBI:29985"/>
        <dbReference type="ChEBI" id="CHEBI:30616"/>
        <dbReference type="ChEBI" id="CHEBI:43474"/>
        <dbReference type="ChEBI" id="CHEBI:58359"/>
        <dbReference type="ChEBI" id="CHEBI:78520"/>
        <dbReference type="ChEBI" id="CHEBI:78521"/>
        <dbReference type="ChEBI" id="CHEBI:456216"/>
    </reaction>
</comment>
<feature type="domain" description="Asn/Gln amidotransferase" evidence="11">
    <location>
        <begin position="329"/>
        <end position="478"/>
    </location>
</feature>
<dbReference type="InterPro" id="IPR042114">
    <property type="entry name" value="GatB_C_1"/>
</dbReference>
<dbReference type="GO" id="GO:0050567">
    <property type="term" value="F:glutaminyl-tRNA synthase (glutamine-hydrolyzing) activity"/>
    <property type="evidence" value="ECO:0007669"/>
    <property type="project" value="UniProtKB-UniRule"/>
</dbReference>
<dbReference type="SUPFAM" id="SSF89095">
    <property type="entry name" value="GatB/YqeY motif"/>
    <property type="match status" value="1"/>
</dbReference>
<comment type="similarity">
    <text evidence="1 10">Belongs to the GatB/GatE family. GatB subfamily.</text>
</comment>
<dbReference type="Gene3D" id="1.10.150.380">
    <property type="entry name" value="GatB domain, N-terminal subdomain"/>
    <property type="match status" value="1"/>
</dbReference>
<keyword evidence="5 10" id="KW-0067">ATP-binding</keyword>
<dbReference type="EC" id="6.3.5.-" evidence="10"/>
<organism evidence="12 13">
    <name type="scientific">Clostridium isatidis</name>
    <dbReference type="NCBI Taxonomy" id="182773"/>
    <lineage>
        <taxon>Bacteria</taxon>
        <taxon>Bacillati</taxon>
        <taxon>Bacillota</taxon>
        <taxon>Clostridia</taxon>
        <taxon>Eubacteriales</taxon>
        <taxon>Clostridiaceae</taxon>
        <taxon>Clostridium</taxon>
    </lineage>
</organism>
<dbReference type="SUPFAM" id="SSF55931">
    <property type="entry name" value="Glutamine synthetase/guanido kinase"/>
    <property type="match status" value="1"/>
</dbReference>
<dbReference type="InterPro" id="IPR017959">
    <property type="entry name" value="Asn/Gln-tRNA_amidoTrfase_suB/E"/>
</dbReference>
<dbReference type="InterPro" id="IPR017958">
    <property type="entry name" value="Gln-tRNA_amidoTrfase_suB_CS"/>
</dbReference>
<dbReference type="GO" id="GO:0005524">
    <property type="term" value="F:ATP binding"/>
    <property type="evidence" value="ECO:0007669"/>
    <property type="project" value="UniProtKB-KW"/>
</dbReference>
<dbReference type="Proteomes" id="UP000264883">
    <property type="component" value="Chromosome"/>
</dbReference>
<gene>
    <name evidence="10" type="primary">gatB</name>
    <name evidence="12" type="ORF">BEN51_01680</name>
</gene>